<dbReference type="AlphaFoldDB" id="A0A6B9ZFC0"/>
<dbReference type="Proteomes" id="UP000476411">
    <property type="component" value="Chromosome"/>
</dbReference>
<gene>
    <name evidence="1" type="ORF">GWR21_16165</name>
</gene>
<dbReference type="KEGG" id="chih:GWR21_16165"/>
<organism evidence="1 2">
    <name type="scientific">Chitinophaga agri</name>
    <dbReference type="NCBI Taxonomy" id="2703787"/>
    <lineage>
        <taxon>Bacteria</taxon>
        <taxon>Pseudomonadati</taxon>
        <taxon>Bacteroidota</taxon>
        <taxon>Chitinophagia</taxon>
        <taxon>Chitinophagales</taxon>
        <taxon>Chitinophagaceae</taxon>
        <taxon>Chitinophaga</taxon>
    </lineage>
</organism>
<evidence type="ECO:0000313" key="2">
    <source>
        <dbReference type="Proteomes" id="UP000476411"/>
    </source>
</evidence>
<proteinExistence type="predicted"/>
<protein>
    <submittedName>
        <fullName evidence="1">Uncharacterized protein</fullName>
    </submittedName>
</protein>
<name>A0A6B9ZFC0_9BACT</name>
<evidence type="ECO:0000313" key="1">
    <source>
        <dbReference type="EMBL" id="QHS61078.1"/>
    </source>
</evidence>
<dbReference type="RefSeq" id="WP_162332756.1">
    <property type="nucleotide sequence ID" value="NZ_CP048113.1"/>
</dbReference>
<reference evidence="1 2" key="1">
    <citation type="submission" date="2020-01" db="EMBL/GenBank/DDBJ databases">
        <title>Complete genome sequence of Chitinophaga sp. H33E-04 isolated from quinoa roots.</title>
        <authorList>
            <person name="Weon H.-Y."/>
            <person name="Lee S.A."/>
        </authorList>
    </citation>
    <scope>NUCLEOTIDE SEQUENCE [LARGE SCALE GENOMIC DNA]</scope>
    <source>
        <strain evidence="1 2">H33E-04</strain>
    </source>
</reference>
<sequence length="179" mass="20194">MLHHYTDLIRKFDAVPIEKIASFFHDNADQIDTLIQLYQAYNKHILHAQSNRIQELKQAIISITADDAWSDMEGLELVYEDFSPAMMITGGFASGAGEALHTFNLFLTAPDQLSWSHYEDQIISRYTKHEPVIQGRRTILPIGTIPGHDTSAILHALEDAYTLLSELTVSNFLPTLTSH</sequence>
<accession>A0A6B9ZFC0</accession>
<keyword evidence="2" id="KW-1185">Reference proteome</keyword>
<dbReference type="EMBL" id="CP048113">
    <property type="protein sequence ID" value="QHS61078.1"/>
    <property type="molecule type" value="Genomic_DNA"/>
</dbReference>